<protein>
    <recommendedName>
        <fullName evidence="1">B30.2/SPRY domain-containing protein</fullName>
    </recommendedName>
</protein>
<evidence type="ECO:0000313" key="3">
    <source>
        <dbReference type="Proteomes" id="UP001565471"/>
    </source>
</evidence>
<evidence type="ECO:0000259" key="1">
    <source>
        <dbReference type="PROSITE" id="PS50188"/>
    </source>
</evidence>
<dbReference type="Gene3D" id="2.60.120.920">
    <property type="match status" value="1"/>
</dbReference>
<keyword evidence="3" id="KW-1185">Reference proteome</keyword>
<evidence type="ECO:0000313" key="2">
    <source>
        <dbReference type="EMBL" id="MEY9317197.1"/>
    </source>
</evidence>
<organism evidence="2 3">
    <name type="scientific">Bradyrhizobium elkanii</name>
    <dbReference type="NCBI Taxonomy" id="29448"/>
    <lineage>
        <taxon>Bacteria</taxon>
        <taxon>Pseudomonadati</taxon>
        <taxon>Pseudomonadota</taxon>
        <taxon>Alphaproteobacteria</taxon>
        <taxon>Hyphomicrobiales</taxon>
        <taxon>Nitrobacteraceae</taxon>
        <taxon>Bradyrhizobium</taxon>
    </lineage>
</organism>
<feature type="domain" description="B30.2/SPRY" evidence="1">
    <location>
        <begin position="10"/>
        <end position="208"/>
    </location>
</feature>
<dbReference type="InterPro" id="IPR001870">
    <property type="entry name" value="B30.2/SPRY"/>
</dbReference>
<name>A0ABV4F1A4_BRAEL</name>
<dbReference type="Proteomes" id="UP001565471">
    <property type="component" value="Unassembled WGS sequence"/>
</dbReference>
<dbReference type="InterPro" id="IPR043136">
    <property type="entry name" value="B30.2/SPRY_sf"/>
</dbReference>
<dbReference type="SUPFAM" id="SSF49899">
    <property type="entry name" value="Concanavalin A-like lectins/glucanases"/>
    <property type="match status" value="1"/>
</dbReference>
<gene>
    <name evidence="2" type="ORF">ABIF29_003996</name>
</gene>
<accession>A0ABV4F1A4</accession>
<reference evidence="2 3" key="1">
    <citation type="submission" date="2024-07" db="EMBL/GenBank/DDBJ databases">
        <title>Genomic Encyclopedia of Type Strains, Phase V (KMG-V): Genome sequencing to study the core and pangenomes of soil and plant-associated prokaryotes.</title>
        <authorList>
            <person name="Whitman W."/>
        </authorList>
    </citation>
    <scope>NUCLEOTIDE SEQUENCE [LARGE SCALE GENOMIC DNA]</scope>
    <source>
        <strain evidence="2 3">USDA 415</strain>
    </source>
</reference>
<dbReference type="PROSITE" id="PS50188">
    <property type="entry name" value="B302_SPRY"/>
    <property type="match status" value="1"/>
</dbReference>
<comment type="caution">
    <text evidence="2">The sequence shown here is derived from an EMBL/GenBank/DDBJ whole genome shotgun (WGS) entry which is preliminary data.</text>
</comment>
<proteinExistence type="predicted"/>
<sequence>MTGIWMVEITAESILQCRVNSLTTPPPEVGGGGAAFDPATVSNAALSNADLTVTRSNTSTGGVASTAYKNSGKYYFEVTIGASHATTDFIGIKAATVSYGDITNGSAGNYAGYWPVHGSTVTSGTGFGGLGSASAGDIISVAVDLVNYAVWMRRNGGNWNGTSTADPATNNGGGGAISGSLAPVIGFSNFGSPVGGDNFTANFGATAFAYAVPFGFTAGWPP</sequence>
<dbReference type="InterPro" id="IPR013320">
    <property type="entry name" value="ConA-like_dom_sf"/>
</dbReference>
<dbReference type="EMBL" id="JBGBZA010000002">
    <property type="protein sequence ID" value="MEY9317197.1"/>
    <property type="molecule type" value="Genomic_DNA"/>
</dbReference>